<evidence type="ECO:0000313" key="3">
    <source>
        <dbReference type="Proteomes" id="UP000233766"/>
    </source>
</evidence>
<proteinExistence type="predicted"/>
<comment type="caution">
    <text evidence="2">The sequence shown here is derived from an EMBL/GenBank/DDBJ whole genome shotgun (WGS) entry which is preliminary data.</text>
</comment>
<feature type="compositionally biased region" description="Basic residues" evidence="1">
    <location>
        <begin position="200"/>
        <end position="218"/>
    </location>
</feature>
<sequence length="227" mass="25587">MVAVRISPYNAKDARGTSCRFRTRNNCSECGHHRRCTDLGVLLHEPGPLCSTTAIRRGSDQLHGCACPCSHRDRLFLGWAESRRGKDQPHRDPDLGQRSKGVRCASIFTRFDIWVPFDETALHPTSRHLFVSFTVVLADSTVADPVRHTKRLFDKRRPPTGINVTGIGDSDYAVTDSSRYPGGNTGTIAASVEVRFRTQQSHRQRRCRRHQRPRHQRPRAPADGPGR</sequence>
<reference evidence="2 3" key="1">
    <citation type="submission" date="2017-12" db="EMBL/GenBank/DDBJ databases">
        <title>Sequencing the genomes of 1000 Actinobacteria strains.</title>
        <authorList>
            <person name="Klenk H.-P."/>
        </authorList>
    </citation>
    <scope>NUCLEOTIDE SEQUENCE [LARGE SCALE GENOMIC DNA]</scope>
    <source>
        <strain evidence="2 3">DSM 44489</strain>
    </source>
</reference>
<evidence type="ECO:0000256" key="1">
    <source>
        <dbReference type="SAM" id="MobiDB-lite"/>
    </source>
</evidence>
<feature type="region of interest" description="Disordered" evidence="1">
    <location>
        <begin position="196"/>
        <end position="227"/>
    </location>
</feature>
<name>A0A2N3VHQ9_9NOCA</name>
<dbReference type="AlphaFoldDB" id="A0A2N3VHQ9"/>
<evidence type="ECO:0000313" key="2">
    <source>
        <dbReference type="EMBL" id="PKV81161.1"/>
    </source>
</evidence>
<gene>
    <name evidence="2" type="ORF">ATK86_5623</name>
</gene>
<protein>
    <submittedName>
        <fullName evidence="2">Uncharacterized protein</fullName>
    </submittedName>
</protein>
<organism evidence="2 3">
    <name type="scientific">Nocardia fluminea</name>
    <dbReference type="NCBI Taxonomy" id="134984"/>
    <lineage>
        <taxon>Bacteria</taxon>
        <taxon>Bacillati</taxon>
        <taxon>Actinomycetota</taxon>
        <taxon>Actinomycetes</taxon>
        <taxon>Mycobacteriales</taxon>
        <taxon>Nocardiaceae</taxon>
        <taxon>Nocardia</taxon>
    </lineage>
</organism>
<accession>A0A2N3VHQ9</accession>
<dbReference type="EMBL" id="PJMW01000002">
    <property type="protein sequence ID" value="PKV81161.1"/>
    <property type="molecule type" value="Genomic_DNA"/>
</dbReference>
<dbReference type="Proteomes" id="UP000233766">
    <property type="component" value="Unassembled WGS sequence"/>
</dbReference>
<keyword evidence="3" id="KW-1185">Reference proteome</keyword>